<organism evidence="2 3">
    <name type="scientific">Arabidopsis suecica</name>
    <name type="common">Swedish thale-cress</name>
    <name type="synonym">Cardaminopsis suecica</name>
    <dbReference type="NCBI Taxonomy" id="45249"/>
    <lineage>
        <taxon>Eukaryota</taxon>
        <taxon>Viridiplantae</taxon>
        <taxon>Streptophyta</taxon>
        <taxon>Embryophyta</taxon>
        <taxon>Tracheophyta</taxon>
        <taxon>Spermatophyta</taxon>
        <taxon>Magnoliopsida</taxon>
        <taxon>eudicotyledons</taxon>
        <taxon>Gunneridae</taxon>
        <taxon>Pentapetalae</taxon>
        <taxon>rosids</taxon>
        <taxon>malvids</taxon>
        <taxon>Brassicales</taxon>
        <taxon>Brassicaceae</taxon>
        <taxon>Camelineae</taxon>
        <taxon>Arabidopsis</taxon>
    </lineage>
</organism>
<reference evidence="2 3" key="1">
    <citation type="submission" date="2020-12" db="EMBL/GenBank/DDBJ databases">
        <title>Concerted genomic and epigenomic changes stabilize Arabidopsis allopolyploids.</title>
        <authorList>
            <person name="Chen Z."/>
        </authorList>
    </citation>
    <scope>NUCLEOTIDE SEQUENCE [LARGE SCALE GENOMIC DNA]</scope>
    <source>
        <strain evidence="2">As9502</strain>
        <tissue evidence="2">Leaf</tissue>
    </source>
</reference>
<gene>
    <name evidence="2" type="ORF">ISN44_As11g008960</name>
</gene>
<feature type="region of interest" description="Disordered" evidence="1">
    <location>
        <begin position="1"/>
        <end position="22"/>
    </location>
</feature>
<dbReference type="InterPro" id="IPR004252">
    <property type="entry name" value="Probable_transposase_24"/>
</dbReference>
<evidence type="ECO:0000313" key="2">
    <source>
        <dbReference type="EMBL" id="KAG7554678.1"/>
    </source>
</evidence>
<dbReference type="PANTHER" id="PTHR33144:SF48">
    <property type="entry name" value="PLANT TRANSPOSASE (PTTA_EN_SPM FAMILY)"/>
    <property type="match status" value="1"/>
</dbReference>
<comment type="caution">
    <text evidence="2">The sequence shown here is derived from an EMBL/GenBank/DDBJ whole genome shotgun (WGS) entry which is preliminary data.</text>
</comment>
<evidence type="ECO:0000256" key="1">
    <source>
        <dbReference type="SAM" id="MobiDB-lite"/>
    </source>
</evidence>
<keyword evidence="3" id="KW-1185">Reference proteome</keyword>
<dbReference type="Proteomes" id="UP000694251">
    <property type="component" value="Chromosome 11"/>
</dbReference>
<dbReference type="AlphaFoldDB" id="A0A8T1Z994"/>
<name>A0A8T1Z994_ARASU</name>
<accession>A0A8T1Z994</accession>
<dbReference type="Pfam" id="PF03004">
    <property type="entry name" value="Transposase_24"/>
    <property type="match status" value="1"/>
</dbReference>
<evidence type="ECO:0000313" key="3">
    <source>
        <dbReference type="Proteomes" id="UP000694251"/>
    </source>
</evidence>
<dbReference type="EMBL" id="JAEFBJ010000011">
    <property type="protein sequence ID" value="KAG7554678.1"/>
    <property type="molecule type" value="Genomic_DNA"/>
</dbReference>
<protein>
    <submittedName>
        <fullName evidence="2">Putative transposase Ptta/En/Spm plant</fullName>
    </submittedName>
</protein>
<sequence>MNFTDSETQPPEDVPLSQMEFSGPHELAPECNSFKWKVKIIDANGEIEQQTLTTKDIWKLQNRKVIVHFDERNGQPDEDSGGLLGSWLGQLSHDVNLLPIDYSDWRLYPLHRKERAWELIQTKFWFDRPEARKDYVLSVLGSRCKDVKRNLWKIYKRNDRSETMLNRPTVVPDDQWRNFVTVRFTEKWKKMRERNIKNQSKNTIPHLCGRKSFARKRREIEEQTGKTPCRAEFFITSRMKPDGSFVCEEAKNRADELTLLMSQNPSAGGSNNITASLDDEYSKVFGPERSGRVRCVGRGPTPSKLPKCSPTPILDATNSEAVELRSQVSGLQSQVQNLAGIIQQLVGASTTQTTGSTTGSTPNLAALLANLANQPNFTTILSSLANPPNSQAMEEGHENRNVGNSGT</sequence>
<dbReference type="PANTHER" id="PTHR33144">
    <property type="entry name" value="OS10G0409366 PROTEIN-RELATED"/>
    <property type="match status" value="1"/>
</dbReference>
<feature type="region of interest" description="Disordered" evidence="1">
    <location>
        <begin position="385"/>
        <end position="407"/>
    </location>
</feature>
<dbReference type="OrthoDB" id="1065805at2759"/>
<proteinExistence type="predicted"/>